<evidence type="ECO:0000256" key="1">
    <source>
        <dbReference type="SAM" id="MobiDB-lite"/>
    </source>
</evidence>
<reference evidence="3" key="1">
    <citation type="journal article" date="2011" name="Nat. Biotechnol.">
        <title>The genomic sequence of the Chinese hamster ovary (CHO)-K1 cell line.</title>
        <authorList>
            <person name="Xu X."/>
            <person name="Nagarajan H."/>
            <person name="Lewis N.E."/>
            <person name="Pan S."/>
            <person name="Cai Z."/>
            <person name="Liu X."/>
            <person name="Chen W."/>
            <person name="Xie M."/>
            <person name="Wang W."/>
            <person name="Hammond S."/>
            <person name="Andersen M.R."/>
            <person name="Neff N."/>
            <person name="Passarelli B."/>
            <person name="Koh W."/>
            <person name="Fan H.C."/>
            <person name="Wang J."/>
            <person name="Gui Y."/>
            <person name="Lee K.H."/>
            <person name="Betenbaugh M.J."/>
            <person name="Quake S.R."/>
            <person name="Famili I."/>
            <person name="Palsson B.O."/>
            <person name="Wang J."/>
        </authorList>
    </citation>
    <scope>NUCLEOTIDE SEQUENCE [LARGE SCALE GENOMIC DNA]</scope>
    <source>
        <strain evidence="3">CHO K1 cell line</strain>
    </source>
</reference>
<organism evidence="2 3">
    <name type="scientific">Cricetulus griseus</name>
    <name type="common">Chinese hamster</name>
    <name type="synonym">Cricetulus barabensis griseus</name>
    <dbReference type="NCBI Taxonomy" id="10029"/>
    <lineage>
        <taxon>Eukaryota</taxon>
        <taxon>Metazoa</taxon>
        <taxon>Chordata</taxon>
        <taxon>Craniata</taxon>
        <taxon>Vertebrata</taxon>
        <taxon>Euteleostomi</taxon>
        <taxon>Mammalia</taxon>
        <taxon>Eutheria</taxon>
        <taxon>Euarchontoglires</taxon>
        <taxon>Glires</taxon>
        <taxon>Rodentia</taxon>
        <taxon>Myomorpha</taxon>
        <taxon>Muroidea</taxon>
        <taxon>Cricetidae</taxon>
        <taxon>Cricetinae</taxon>
        <taxon>Cricetulus</taxon>
    </lineage>
</organism>
<name>G3IGA9_CRIGR</name>
<dbReference type="Proteomes" id="UP000001075">
    <property type="component" value="Unassembled WGS sequence"/>
</dbReference>
<dbReference type="InParanoid" id="G3IGA9"/>
<feature type="compositionally biased region" description="Polar residues" evidence="1">
    <location>
        <begin position="15"/>
        <end position="24"/>
    </location>
</feature>
<gene>
    <name evidence="2" type="ORF">I79_022792</name>
</gene>
<dbReference type="STRING" id="10029.G3IGA9"/>
<accession>G3IGA9</accession>
<dbReference type="AlphaFoldDB" id="G3IGA9"/>
<evidence type="ECO:0000313" key="2">
    <source>
        <dbReference type="EMBL" id="EGW12463.1"/>
    </source>
</evidence>
<feature type="region of interest" description="Disordered" evidence="1">
    <location>
        <begin position="1"/>
        <end position="24"/>
    </location>
</feature>
<proteinExistence type="predicted"/>
<evidence type="ECO:0000313" key="3">
    <source>
        <dbReference type="Proteomes" id="UP000001075"/>
    </source>
</evidence>
<dbReference type="EMBL" id="JH002534">
    <property type="protein sequence ID" value="EGW12463.1"/>
    <property type="molecule type" value="Genomic_DNA"/>
</dbReference>
<protein>
    <submittedName>
        <fullName evidence="2">Signal recognition particle 54 kDa protein</fullName>
    </submittedName>
</protein>
<sequence>MGGIKGLFKGGDMSKNVSQSQMAKLNQQMAKMMDPRVLHHMGGMAGLQSMMRQFQQGAAGNMKGMMGFNNM</sequence>